<dbReference type="PANTHER" id="PTHR33420:SF14">
    <property type="entry name" value="TYPE 1 FIMBRIN D-MANNOSE SPECIFIC ADHESIN"/>
    <property type="match status" value="1"/>
</dbReference>
<dbReference type="Proteomes" id="UP001220225">
    <property type="component" value="Unassembled WGS sequence"/>
</dbReference>
<organism evidence="5 6">
    <name type="scientific">Xenorhabdus anantnagensis</name>
    <dbReference type="NCBI Taxonomy" id="3025875"/>
    <lineage>
        <taxon>Bacteria</taxon>
        <taxon>Pseudomonadati</taxon>
        <taxon>Pseudomonadota</taxon>
        <taxon>Gammaproteobacteria</taxon>
        <taxon>Enterobacterales</taxon>
        <taxon>Morganellaceae</taxon>
        <taxon>Xenorhabdus</taxon>
    </lineage>
</organism>
<dbReference type="Gene3D" id="2.60.40.1090">
    <property type="entry name" value="Fimbrial-type adhesion domain"/>
    <property type="match status" value="1"/>
</dbReference>
<dbReference type="InterPro" id="IPR008966">
    <property type="entry name" value="Adhesion_dom_sf"/>
</dbReference>
<sequence>MKAFIYPWLLLAFIFFISGKVYADCSGSDETLPQYEGSIPLHAPFLLRVNELVINTSKTITCVNLPTGVTDISVGIKSYGIDSGKTTENRKIFKLGNSGLGYTVRGTHNGRGNRKYITGREEISGPNTRKIYSVKVQRNGSANLQLALKFDFYKIGPIIPGNYTSQLLGAVVVAPNRGGKKQEFKLTTSMITVHARSCSINDSNIQVSLDSITRIQLPRIGSTAAEKAFDIPLNCDARIKVNMLLRAGSQGAYDFQKGIIKLNPNANTASGVGIQILDGKKSTPIPLSKKIEYIETITEGPVNIPLKARYYRYGNVKEGVVKATATFTMSYE</sequence>
<dbReference type="InterPro" id="IPR000259">
    <property type="entry name" value="Adhesion_dom_fimbrial"/>
</dbReference>
<name>A0ABT5LS54_9GAMM</name>
<feature type="domain" description="Fimbrial-type adhesion" evidence="4">
    <location>
        <begin position="192"/>
        <end position="331"/>
    </location>
</feature>
<dbReference type="Pfam" id="PF00419">
    <property type="entry name" value="Fimbrial"/>
    <property type="match status" value="1"/>
</dbReference>
<protein>
    <submittedName>
        <fullName evidence="5">Fimbrial protein</fullName>
    </submittedName>
</protein>
<comment type="caution">
    <text evidence="5">The sequence shown here is derived from an EMBL/GenBank/DDBJ whole genome shotgun (WGS) entry which is preliminary data.</text>
</comment>
<dbReference type="SUPFAM" id="SSF49401">
    <property type="entry name" value="Bacterial adhesins"/>
    <property type="match status" value="1"/>
</dbReference>
<proteinExistence type="inferred from homology"/>
<dbReference type="RefSeq" id="WP_273575837.1">
    <property type="nucleotide sequence ID" value="NZ_JAQRFN010000011.1"/>
</dbReference>
<evidence type="ECO:0000256" key="1">
    <source>
        <dbReference type="ARBA" id="ARBA00004561"/>
    </source>
</evidence>
<dbReference type="InterPro" id="IPR036937">
    <property type="entry name" value="Adhesion_dom_fimbrial_sf"/>
</dbReference>
<comment type="similarity">
    <text evidence="2">Belongs to the fimbrial protein family.</text>
</comment>
<gene>
    <name evidence="5" type="ORF">PSI14_10480</name>
</gene>
<keyword evidence="6" id="KW-1185">Reference proteome</keyword>
<dbReference type="InterPro" id="IPR050263">
    <property type="entry name" value="Bact_Fimbrial_Adh_Pro"/>
</dbReference>
<evidence type="ECO:0000256" key="2">
    <source>
        <dbReference type="ARBA" id="ARBA00006671"/>
    </source>
</evidence>
<evidence type="ECO:0000313" key="5">
    <source>
        <dbReference type="EMBL" id="MDC9597264.1"/>
    </source>
</evidence>
<accession>A0ABT5LS54</accession>
<dbReference type="PANTHER" id="PTHR33420">
    <property type="entry name" value="FIMBRIAL SUBUNIT ELFA-RELATED"/>
    <property type="match status" value="1"/>
</dbReference>
<evidence type="ECO:0000256" key="3">
    <source>
        <dbReference type="ARBA" id="ARBA00023263"/>
    </source>
</evidence>
<comment type="subcellular location">
    <subcellularLocation>
        <location evidence="1">Fimbrium</location>
    </subcellularLocation>
</comment>
<reference evidence="5 6" key="1">
    <citation type="submission" date="2023-02" db="EMBL/GenBank/DDBJ databases">
        <title>Entomopathogenic bacteria.</title>
        <authorList>
            <person name="Machado R.A."/>
        </authorList>
    </citation>
    <scope>NUCLEOTIDE SEQUENCE [LARGE SCALE GENOMIC DNA]</scope>
    <source>
        <strain evidence="5 6">XENO-2</strain>
    </source>
</reference>
<dbReference type="EMBL" id="JAQRFN010000011">
    <property type="protein sequence ID" value="MDC9597264.1"/>
    <property type="molecule type" value="Genomic_DNA"/>
</dbReference>
<keyword evidence="3" id="KW-0281">Fimbrium</keyword>
<evidence type="ECO:0000259" key="4">
    <source>
        <dbReference type="Pfam" id="PF00419"/>
    </source>
</evidence>
<evidence type="ECO:0000313" key="6">
    <source>
        <dbReference type="Proteomes" id="UP001220225"/>
    </source>
</evidence>